<dbReference type="PANTHER" id="PTHR16184">
    <property type="entry name" value="ELONGATOR COMPLEX PROTEIN 6"/>
    <property type="match status" value="1"/>
</dbReference>
<dbReference type="UniPathway" id="UPA00988"/>
<dbReference type="Pfam" id="PF09807">
    <property type="entry name" value="ELP6"/>
    <property type="match status" value="1"/>
</dbReference>
<dbReference type="Gene3D" id="3.40.50.300">
    <property type="entry name" value="P-loop containing nucleotide triphosphate hydrolases"/>
    <property type="match status" value="1"/>
</dbReference>
<organism evidence="4">
    <name type="scientific">Phlebotomus kandelakii</name>
    <dbReference type="NCBI Taxonomy" id="1109342"/>
    <lineage>
        <taxon>Eukaryota</taxon>
        <taxon>Metazoa</taxon>
        <taxon>Ecdysozoa</taxon>
        <taxon>Arthropoda</taxon>
        <taxon>Hexapoda</taxon>
        <taxon>Insecta</taxon>
        <taxon>Pterygota</taxon>
        <taxon>Neoptera</taxon>
        <taxon>Endopterygota</taxon>
        <taxon>Diptera</taxon>
        <taxon>Nematocera</taxon>
        <taxon>Psychodoidea</taxon>
        <taxon>Psychodidae</taxon>
        <taxon>Phlebotomus</taxon>
        <taxon>Larroussius</taxon>
    </lineage>
</organism>
<dbReference type="PANTHER" id="PTHR16184:SF6">
    <property type="entry name" value="ELONGATOR COMPLEX PROTEIN 6"/>
    <property type="match status" value="1"/>
</dbReference>
<evidence type="ECO:0000256" key="3">
    <source>
        <dbReference type="ARBA" id="ARBA00020263"/>
    </source>
</evidence>
<comment type="similarity">
    <text evidence="2">Belongs to the ELP6 family.</text>
</comment>
<sequence>MSASVLLSCGLSEKFLVPSVFIGESSGVDGTFLISCLLGHQFKHRNTGVLLVCLHHTFDHYIEAGLKLGYSLAGASERKSLVVHDFLRSVPELTANGVNLVEKCLQDIVSDLELLGQGKEHTTIILDDVSVFLNLGVSENVLLNFCRELQKFTAWHPRVTLITKINCAEIHGILCNYLYDFANIRLSVKPLESGKFQDVDGKIIINHKNEDIQNGEKDKVILYRVNERNIKIFLPGEYSVSG</sequence>
<proteinExistence type="inferred from homology"/>
<dbReference type="AlphaFoldDB" id="A0A6B2E829"/>
<dbReference type="InterPro" id="IPR018627">
    <property type="entry name" value="ELP6"/>
</dbReference>
<dbReference type="EMBL" id="GIFK01001792">
    <property type="protein sequence ID" value="NBJ59495.1"/>
    <property type="molecule type" value="Transcribed_RNA"/>
</dbReference>
<evidence type="ECO:0000256" key="1">
    <source>
        <dbReference type="ARBA" id="ARBA00005043"/>
    </source>
</evidence>
<protein>
    <recommendedName>
        <fullName evidence="3">Elongator complex protein 6</fullName>
    </recommendedName>
</protein>
<dbReference type="InterPro" id="IPR027417">
    <property type="entry name" value="P-loop_NTPase"/>
</dbReference>
<accession>A0A6B2E829</accession>
<dbReference type="GO" id="GO:0002098">
    <property type="term" value="P:tRNA wobble uridine modification"/>
    <property type="evidence" value="ECO:0007669"/>
    <property type="project" value="InterPro"/>
</dbReference>
<comment type="pathway">
    <text evidence="1">tRNA modification; 5-methoxycarbonylmethyl-2-thiouridine-tRNA biosynthesis.</text>
</comment>
<evidence type="ECO:0000313" key="4">
    <source>
        <dbReference type="EMBL" id="NBJ59495.1"/>
    </source>
</evidence>
<dbReference type="GO" id="GO:0033588">
    <property type="term" value="C:elongator holoenzyme complex"/>
    <property type="evidence" value="ECO:0007669"/>
    <property type="project" value="InterPro"/>
</dbReference>
<reference evidence="4" key="1">
    <citation type="submission" date="2019-10" db="EMBL/GenBank/DDBJ databases">
        <title>Short sand fly seasons in Tbilisi, Georgia, hinder development of host immunity to saliva of the visceral leishmaniasis vector Phlebotomus kandelakii.</title>
        <authorList>
            <person name="Oliveira F."/>
            <person name="Giorgobiani E."/>
            <person name="Guimaraes-Costa A.B."/>
            <person name="Abdeladhim M."/>
            <person name="Oristian J."/>
            <person name="Tskhvaradze L."/>
            <person name="Tsertsvadze N."/>
            <person name="Zakalashvili M."/>
            <person name="Valenzuela J.G."/>
            <person name="Kamhawi S."/>
        </authorList>
    </citation>
    <scope>NUCLEOTIDE SEQUENCE</scope>
    <source>
        <strain evidence="4">Wild-capture in Tbilisi</strain>
        <tissue evidence="4">Salivary glands</tissue>
    </source>
</reference>
<name>A0A6B2E829_9DIPT</name>
<evidence type="ECO:0000256" key="2">
    <source>
        <dbReference type="ARBA" id="ARBA00008837"/>
    </source>
</evidence>